<feature type="transmembrane region" description="Helical" evidence="6">
    <location>
        <begin position="148"/>
        <end position="170"/>
    </location>
</feature>
<accession>A0AB38E5W8</accession>
<dbReference type="PANTHER" id="PTHR31851">
    <property type="entry name" value="FE(2+)/MN(2+) TRANSPORTER PCL1"/>
    <property type="match status" value="1"/>
</dbReference>
<keyword evidence="4 6" id="KW-0472">Membrane</keyword>
<keyword evidence="3 6" id="KW-1133">Transmembrane helix</keyword>
<organism evidence="8 9">
    <name type="scientific">Xanthomonas campestris pv. phaseoli</name>
    <dbReference type="NCBI Taxonomy" id="317013"/>
    <lineage>
        <taxon>Bacteria</taxon>
        <taxon>Pseudomonadati</taxon>
        <taxon>Pseudomonadota</taxon>
        <taxon>Gammaproteobacteria</taxon>
        <taxon>Lysobacterales</taxon>
        <taxon>Lysobacteraceae</taxon>
        <taxon>Xanthomonas</taxon>
    </lineage>
</organism>
<feature type="region of interest" description="Disordered" evidence="5">
    <location>
        <begin position="272"/>
        <end position="309"/>
    </location>
</feature>
<evidence type="ECO:0000313" key="10">
    <source>
        <dbReference type="Proteomes" id="UP000234181"/>
    </source>
</evidence>
<dbReference type="Pfam" id="PF01988">
    <property type="entry name" value="VIT1"/>
    <property type="match status" value="1"/>
</dbReference>
<name>A0AB38E5W8_XANCH</name>
<dbReference type="EMBL" id="OCYT01000143">
    <property type="protein sequence ID" value="SON88017.1"/>
    <property type="molecule type" value="Genomic_DNA"/>
</dbReference>
<evidence type="ECO:0000256" key="5">
    <source>
        <dbReference type="SAM" id="MobiDB-lite"/>
    </source>
</evidence>
<evidence type="ECO:0000256" key="6">
    <source>
        <dbReference type="SAM" id="Phobius"/>
    </source>
</evidence>
<keyword evidence="2 6" id="KW-0812">Transmembrane</keyword>
<feature type="transmembrane region" description="Helical" evidence="6">
    <location>
        <begin position="207"/>
        <end position="227"/>
    </location>
</feature>
<keyword evidence="10" id="KW-1185">Reference proteome</keyword>
<comment type="subcellular location">
    <subcellularLocation>
        <location evidence="1">Endomembrane system</location>
        <topology evidence="1">Multi-pass membrane protein</topology>
    </subcellularLocation>
</comment>
<feature type="transmembrane region" description="Helical" evidence="6">
    <location>
        <begin position="176"/>
        <end position="195"/>
    </location>
</feature>
<comment type="caution">
    <text evidence="8">The sequence shown here is derived from an EMBL/GenBank/DDBJ whole genome shotgun (WGS) entry which is preliminary data.</text>
</comment>
<proteinExistence type="predicted"/>
<evidence type="ECO:0000256" key="4">
    <source>
        <dbReference type="ARBA" id="ARBA00023136"/>
    </source>
</evidence>
<dbReference type="GO" id="GO:0005384">
    <property type="term" value="F:manganese ion transmembrane transporter activity"/>
    <property type="evidence" value="ECO:0007669"/>
    <property type="project" value="InterPro"/>
</dbReference>
<gene>
    <name evidence="7" type="ORF">XAP6984_830134</name>
    <name evidence="8" type="ORF">XAP7430_790131</name>
</gene>
<dbReference type="EMBL" id="OCYS01000137">
    <property type="protein sequence ID" value="SON92648.1"/>
    <property type="molecule type" value="Genomic_DNA"/>
</dbReference>
<dbReference type="Proteomes" id="UP000234166">
    <property type="component" value="Unassembled WGS sequence"/>
</dbReference>
<dbReference type="Proteomes" id="UP000234181">
    <property type="component" value="Unassembled WGS sequence"/>
</dbReference>
<dbReference type="AlphaFoldDB" id="A0AB38E5W8"/>
<protein>
    <recommendedName>
        <fullName evidence="11">Nodulin 21</fullName>
    </recommendedName>
</protein>
<reference evidence="9 10" key="1">
    <citation type="submission" date="2017-10" db="EMBL/GenBank/DDBJ databases">
        <authorList>
            <person name="Regsiter A."/>
            <person name="William W."/>
        </authorList>
    </citation>
    <scope>NUCLEOTIDE SEQUENCE [LARGE SCALE GENOMIC DNA]</scope>
    <source>
        <strain evidence="7 10">CFBP6984</strain>
        <strain evidence="8 9">CFBP7430</strain>
    </source>
</reference>
<evidence type="ECO:0008006" key="11">
    <source>
        <dbReference type="Google" id="ProtNLM"/>
    </source>
</evidence>
<evidence type="ECO:0000313" key="9">
    <source>
        <dbReference type="Proteomes" id="UP000234166"/>
    </source>
</evidence>
<evidence type="ECO:0000256" key="2">
    <source>
        <dbReference type="ARBA" id="ARBA00022692"/>
    </source>
</evidence>
<feature type="compositionally biased region" description="Basic residues" evidence="5">
    <location>
        <begin position="275"/>
        <end position="284"/>
    </location>
</feature>
<evidence type="ECO:0000313" key="8">
    <source>
        <dbReference type="EMBL" id="SON92648.1"/>
    </source>
</evidence>
<dbReference type="CDD" id="cd02432">
    <property type="entry name" value="Nodulin-21_like_1"/>
    <property type="match status" value="1"/>
</dbReference>
<evidence type="ECO:0000256" key="1">
    <source>
        <dbReference type="ARBA" id="ARBA00004127"/>
    </source>
</evidence>
<dbReference type="GO" id="GO:0012505">
    <property type="term" value="C:endomembrane system"/>
    <property type="evidence" value="ECO:0007669"/>
    <property type="project" value="UniProtKB-SubCell"/>
</dbReference>
<sequence>MRPIHHERHRSDNAGWLRAAVLGANDGILSVAGLLVGVASSGAAAADVLATGIAGLVAGAMSMAAGEYVSVQSQADTERADLALERRELRDHPQSELEELAAIYCQRGLDAALARQVAEQLTARDALGAHARDELGITESLRARPLQAALASAAAFCCGAALPLLAALLAPAARTAPVTSLTALLGLALTGAVAARTGGASGLRGAIRVLFWGAAAMATTAVIGHLFNVQVQAAATVSRIGCVAAYAATHCLWAIGATWPCPLSARPAARLSNPARHRQSRAIRPHPGATRPSRSARSRCRQSARSLPS</sequence>
<evidence type="ECO:0000256" key="3">
    <source>
        <dbReference type="ARBA" id="ARBA00022989"/>
    </source>
</evidence>
<evidence type="ECO:0000313" key="7">
    <source>
        <dbReference type="EMBL" id="SON88017.1"/>
    </source>
</evidence>
<dbReference type="InterPro" id="IPR008217">
    <property type="entry name" value="Ccc1_fam"/>
</dbReference>
<dbReference type="GO" id="GO:0030026">
    <property type="term" value="P:intracellular manganese ion homeostasis"/>
    <property type="evidence" value="ECO:0007669"/>
    <property type="project" value="InterPro"/>
</dbReference>